<evidence type="ECO:0000313" key="15">
    <source>
        <dbReference type="EMBL" id="SKC23661.1"/>
    </source>
</evidence>
<sequence length="637" mass="71488">MSSVKSSLKNYFGFDAFRPGQEKVVNALLAGRSSAAIFPTGSGKSLCYQLAALHLPNLTLVVSPLLALISDQLESMEASGIPAARIDSTLNHKEMNQIRDEVRSGKIKVLMVSVERFKNESFRRFLSGIKVSMLVVDEAHCISEWGHNFRPDYLKLPEYKLQFNISQVLLLTATATPKVIEDMCKKFDIAKDDVAITGFYRENLHLSVIPAEESKKKDVLAKLLLNERNDSVIVYVTLQKTAEEVAAYLREKEIVAAAYHAGMNNIDREAIQNGFMNGHIPVIVATIAFGMGIDKPDIRHVVHYDLPKSIESYSQEIGRAGRDGQVSKCSLLGNLDGLNVLENFVYGDTPELSGIKALLGDIQKADNRWEVQSLKLSGETNIRMLPLKTLLVYLEMEGIIKPLFSYFSTYRFKNVLDNDAIIAKFSGERANFIKAIFEHSQKARTWTTIDFDAIMAAFPTDRQRIVAALDYFNEQGFIYLEAKQMIEVFEVLQSNFDVDVLASTIHQKFAIREEAEVKRINDMVEFFGSADCLSKTLSTYFGEDTSWEKCGTCSVCKNGAAKLQKTIKLPELKPEDVKAHLSAFNQAVKDRDFSPVVLTRFLCGIHTPVFSKIKASSIKGYGVLEHHRFREVLQMIN</sequence>
<dbReference type="KEGG" id="asx:CDL62_00465"/>
<dbReference type="STRING" id="889453.SAMN03080601_02942"/>
<dbReference type="RefSeq" id="WP_079558624.1">
    <property type="nucleotide sequence ID" value="NZ_CP021904.1"/>
</dbReference>
<organism evidence="15 16">
    <name type="scientific">Alkalitalea saponilacus</name>
    <dbReference type="NCBI Taxonomy" id="889453"/>
    <lineage>
        <taxon>Bacteria</taxon>
        <taxon>Pseudomonadati</taxon>
        <taxon>Bacteroidota</taxon>
        <taxon>Bacteroidia</taxon>
        <taxon>Marinilabiliales</taxon>
        <taxon>Marinilabiliaceae</taxon>
        <taxon>Alkalitalea</taxon>
    </lineage>
</organism>
<evidence type="ECO:0000256" key="7">
    <source>
        <dbReference type="ARBA" id="ARBA00023125"/>
    </source>
</evidence>
<dbReference type="EC" id="5.6.2.4" evidence="10"/>
<evidence type="ECO:0000256" key="4">
    <source>
        <dbReference type="ARBA" id="ARBA00022801"/>
    </source>
</evidence>
<evidence type="ECO:0000256" key="5">
    <source>
        <dbReference type="ARBA" id="ARBA00022806"/>
    </source>
</evidence>
<dbReference type="PROSITE" id="PS00690">
    <property type="entry name" value="DEAH_ATP_HELICASE"/>
    <property type="match status" value="1"/>
</dbReference>
<dbReference type="GO" id="GO:0006281">
    <property type="term" value="P:DNA repair"/>
    <property type="evidence" value="ECO:0007669"/>
    <property type="project" value="TreeGrafter"/>
</dbReference>
<keyword evidence="5 15" id="KW-0347">Helicase</keyword>
<dbReference type="GO" id="GO:0009378">
    <property type="term" value="F:four-way junction helicase activity"/>
    <property type="evidence" value="ECO:0007669"/>
    <property type="project" value="TreeGrafter"/>
</dbReference>
<dbReference type="AlphaFoldDB" id="A0A1T5HT12"/>
<dbReference type="GO" id="GO:0005737">
    <property type="term" value="C:cytoplasm"/>
    <property type="evidence" value="ECO:0007669"/>
    <property type="project" value="TreeGrafter"/>
</dbReference>
<accession>A0A1T5HT12</accession>
<dbReference type="Pfam" id="PF00271">
    <property type="entry name" value="Helicase_C"/>
    <property type="match status" value="1"/>
</dbReference>
<dbReference type="GO" id="GO:0030894">
    <property type="term" value="C:replisome"/>
    <property type="evidence" value="ECO:0007669"/>
    <property type="project" value="TreeGrafter"/>
</dbReference>
<keyword evidence="4" id="KW-0378">Hydrolase</keyword>
<dbReference type="PROSITE" id="PS51192">
    <property type="entry name" value="HELICASE_ATP_BIND_1"/>
    <property type="match status" value="1"/>
</dbReference>
<dbReference type="Pfam" id="PF16124">
    <property type="entry name" value="RecQ_Zn_bind"/>
    <property type="match status" value="1"/>
</dbReference>
<name>A0A1T5HT12_9BACT</name>
<evidence type="ECO:0000313" key="16">
    <source>
        <dbReference type="Proteomes" id="UP000191055"/>
    </source>
</evidence>
<dbReference type="GO" id="GO:0046872">
    <property type="term" value="F:metal ion binding"/>
    <property type="evidence" value="ECO:0007669"/>
    <property type="project" value="UniProtKB-KW"/>
</dbReference>
<dbReference type="OrthoDB" id="9760034at2"/>
<feature type="domain" description="Helicase C-terminal" evidence="14">
    <location>
        <begin position="219"/>
        <end position="363"/>
    </location>
</feature>
<keyword evidence="3" id="KW-0547">Nucleotide-binding</keyword>
<dbReference type="Gene3D" id="1.10.10.10">
    <property type="entry name" value="Winged helix-like DNA-binding domain superfamily/Winged helix DNA-binding domain"/>
    <property type="match status" value="1"/>
</dbReference>
<gene>
    <name evidence="15" type="ORF">SAMN03080601_02942</name>
</gene>
<dbReference type="InterPro" id="IPR001650">
    <property type="entry name" value="Helicase_C-like"/>
</dbReference>
<dbReference type="Proteomes" id="UP000191055">
    <property type="component" value="Unassembled WGS sequence"/>
</dbReference>
<dbReference type="GO" id="GO:0016787">
    <property type="term" value="F:hydrolase activity"/>
    <property type="evidence" value="ECO:0007669"/>
    <property type="project" value="UniProtKB-KW"/>
</dbReference>
<dbReference type="GO" id="GO:0005524">
    <property type="term" value="F:ATP binding"/>
    <property type="evidence" value="ECO:0007669"/>
    <property type="project" value="UniProtKB-KW"/>
</dbReference>
<dbReference type="InterPro" id="IPR036388">
    <property type="entry name" value="WH-like_DNA-bd_sf"/>
</dbReference>
<keyword evidence="7" id="KW-0238">DNA-binding</keyword>
<evidence type="ECO:0000256" key="8">
    <source>
        <dbReference type="ARBA" id="ARBA00023235"/>
    </source>
</evidence>
<dbReference type="Pfam" id="PF00270">
    <property type="entry name" value="DEAD"/>
    <property type="match status" value="1"/>
</dbReference>
<dbReference type="InterPro" id="IPR002464">
    <property type="entry name" value="DNA/RNA_helicase_DEAH_CS"/>
</dbReference>
<evidence type="ECO:0000256" key="3">
    <source>
        <dbReference type="ARBA" id="ARBA00022741"/>
    </source>
</evidence>
<evidence type="ECO:0000259" key="14">
    <source>
        <dbReference type="PROSITE" id="PS51194"/>
    </source>
</evidence>
<comment type="similarity">
    <text evidence="1">Belongs to the helicase family. RecQ subfamily.</text>
</comment>
<dbReference type="SMART" id="SM00487">
    <property type="entry name" value="DEXDc"/>
    <property type="match status" value="1"/>
</dbReference>
<dbReference type="GO" id="GO:0003677">
    <property type="term" value="F:DNA binding"/>
    <property type="evidence" value="ECO:0007669"/>
    <property type="project" value="UniProtKB-KW"/>
</dbReference>
<feature type="domain" description="Helicase ATP-binding" evidence="13">
    <location>
        <begin position="25"/>
        <end position="193"/>
    </location>
</feature>
<dbReference type="EMBL" id="FUYV01000019">
    <property type="protein sequence ID" value="SKC23661.1"/>
    <property type="molecule type" value="Genomic_DNA"/>
</dbReference>
<protein>
    <recommendedName>
        <fullName evidence="11">ATP-dependent DNA helicase RecQ</fullName>
        <ecNumber evidence="10">5.6.2.4</ecNumber>
    </recommendedName>
    <alternativeName>
        <fullName evidence="12">DNA 3'-5' helicase RecQ</fullName>
    </alternativeName>
</protein>
<proteinExistence type="inferred from homology"/>
<dbReference type="InterPro" id="IPR004589">
    <property type="entry name" value="DNA_helicase_ATP-dep_RecQ"/>
</dbReference>
<dbReference type="CDD" id="cd18018">
    <property type="entry name" value="DEXHc_RecQ4-like"/>
    <property type="match status" value="1"/>
</dbReference>
<dbReference type="InterPro" id="IPR027417">
    <property type="entry name" value="P-loop_NTPase"/>
</dbReference>
<dbReference type="SUPFAM" id="SSF52540">
    <property type="entry name" value="P-loop containing nucleoside triphosphate hydrolases"/>
    <property type="match status" value="1"/>
</dbReference>
<dbReference type="PROSITE" id="PS51194">
    <property type="entry name" value="HELICASE_CTER"/>
    <property type="match status" value="1"/>
</dbReference>
<evidence type="ECO:0000256" key="12">
    <source>
        <dbReference type="ARBA" id="ARBA00044550"/>
    </source>
</evidence>
<keyword evidence="16" id="KW-1185">Reference proteome</keyword>
<dbReference type="SMART" id="SM00490">
    <property type="entry name" value="HELICc"/>
    <property type="match status" value="1"/>
</dbReference>
<keyword evidence="8" id="KW-0413">Isomerase</keyword>
<comment type="catalytic activity">
    <reaction evidence="9">
        <text>Couples ATP hydrolysis with the unwinding of duplex DNA by translocating in the 3'-5' direction.</text>
        <dbReference type="EC" id="5.6.2.4"/>
    </reaction>
</comment>
<evidence type="ECO:0000256" key="9">
    <source>
        <dbReference type="ARBA" id="ARBA00034617"/>
    </source>
</evidence>
<dbReference type="InterPro" id="IPR014001">
    <property type="entry name" value="Helicase_ATP-bd"/>
</dbReference>
<dbReference type="GO" id="GO:0043590">
    <property type="term" value="C:bacterial nucleoid"/>
    <property type="evidence" value="ECO:0007669"/>
    <property type="project" value="TreeGrafter"/>
</dbReference>
<dbReference type="GO" id="GO:0006310">
    <property type="term" value="P:DNA recombination"/>
    <property type="evidence" value="ECO:0007669"/>
    <property type="project" value="InterPro"/>
</dbReference>
<dbReference type="InterPro" id="IPR032284">
    <property type="entry name" value="RecQ_Zn-bd"/>
</dbReference>
<reference evidence="16" key="1">
    <citation type="submission" date="2017-02" db="EMBL/GenBank/DDBJ databases">
        <authorList>
            <person name="Varghese N."/>
            <person name="Submissions S."/>
        </authorList>
    </citation>
    <scope>NUCLEOTIDE SEQUENCE [LARGE SCALE GENOMIC DNA]</scope>
    <source>
        <strain evidence="16">DSM 24412</strain>
    </source>
</reference>
<dbReference type="Gene3D" id="3.40.50.300">
    <property type="entry name" value="P-loop containing nucleotide triphosphate hydrolases"/>
    <property type="match status" value="2"/>
</dbReference>
<keyword evidence="6" id="KW-0067">ATP-binding</keyword>
<evidence type="ECO:0000256" key="10">
    <source>
        <dbReference type="ARBA" id="ARBA00034808"/>
    </source>
</evidence>
<evidence type="ECO:0000256" key="6">
    <source>
        <dbReference type="ARBA" id="ARBA00022840"/>
    </source>
</evidence>
<dbReference type="InterPro" id="IPR011545">
    <property type="entry name" value="DEAD/DEAH_box_helicase_dom"/>
</dbReference>
<evidence type="ECO:0000256" key="2">
    <source>
        <dbReference type="ARBA" id="ARBA00022723"/>
    </source>
</evidence>
<dbReference type="GO" id="GO:0043138">
    <property type="term" value="F:3'-5' DNA helicase activity"/>
    <property type="evidence" value="ECO:0007669"/>
    <property type="project" value="UniProtKB-EC"/>
</dbReference>
<dbReference type="NCBIfam" id="TIGR00614">
    <property type="entry name" value="recQ_fam"/>
    <property type="match status" value="1"/>
</dbReference>
<evidence type="ECO:0000259" key="13">
    <source>
        <dbReference type="PROSITE" id="PS51192"/>
    </source>
</evidence>
<evidence type="ECO:0000256" key="11">
    <source>
        <dbReference type="ARBA" id="ARBA00044535"/>
    </source>
</evidence>
<evidence type="ECO:0000256" key="1">
    <source>
        <dbReference type="ARBA" id="ARBA00005446"/>
    </source>
</evidence>
<dbReference type="PANTHER" id="PTHR13710">
    <property type="entry name" value="DNA HELICASE RECQ FAMILY MEMBER"/>
    <property type="match status" value="1"/>
</dbReference>
<dbReference type="PANTHER" id="PTHR13710:SF105">
    <property type="entry name" value="ATP-DEPENDENT DNA HELICASE Q1"/>
    <property type="match status" value="1"/>
</dbReference>
<dbReference type="CDD" id="cd18794">
    <property type="entry name" value="SF2_C_RecQ"/>
    <property type="match status" value="1"/>
</dbReference>
<keyword evidence="2" id="KW-0479">Metal-binding</keyword>